<dbReference type="GO" id="GO:0005634">
    <property type="term" value="C:nucleus"/>
    <property type="evidence" value="ECO:0007669"/>
    <property type="project" value="UniProtKB-SubCell"/>
</dbReference>
<evidence type="ECO:0000256" key="12">
    <source>
        <dbReference type="ARBA" id="ARBA00023242"/>
    </source>
</evidence>
<dbReference type="GO" id="GO:0061630">
    <property type="term" value="F:ubiquitin protein ligase activity"/>
    <property type="evidence" value="ECO:0007669"/>
    <property type="project" value="UniProtKB-EC"/>
</dbReference>
<dbReference type="PANTHER" id="PTHR23163:SF0">
    <property type="entry name" value="E3 UBIQUITIN-PROTEIN LIGASE BRE1"/>
    <property type="match status" value="1"/>
</dbReference>
<gene>
    <name evidence="19" type="ORF">B9Z65_6291</name>
</gene>
<feature type="domain" description="RING-type" evidence="18">
    <location>
        <begin position="654"/>
        <end position="693"/>
    </location>
</feature>
<dbReference type="STRING" id="40998.A0A2P8A880"/>
<evidence type="ECO:0000256" key="5">
    <source>
        <dbReference type="ARBA" id="ARBA00022679"/>
    </source>
</evidence>
<evidence type="ECO:0000256" key="13">
    <source>
        <dbReference type="ARBA" id="ARBA00059679"/>
    </source>
</evidence>
<evidence type="ECO:0000256" key="4">
    <source>
        <dbReference type="ARBA" id="ARBA00005555"/>
    </source>
</evidence>
<dbReference type="InterPro" id="IPR013956">
    <property type="entry name" value="E3_ubiquit_lig_Bre1"/>
</dbReference>
<comment type="similarity">
    <text evidence="4 15">Belongs to the BRE1 family.</text>
</comment>
<keyword evidence="20" id="KW-1185">Reference proteome</keyword>
<comment type="catalytic activity">
    <reaction evidence="1 15">
        <text>S-ubiquitinyl-[E2 ubiquitin-conjugating enzyme]-L-cysteine + [acceptor protein]-L-lysine = [E2 ubiquitin-conjugating enzyme]-L-cysteine + N(6)-ubiquitinyl-[acceptor protein]-L-lysine.</text>
        <dbReference type="EC" id="2.3.2.27"/>
    </reaction>
</comment>
<comment type="caution">
    <text evidence="19">The sequence shown here is derived from an EMBL/GenBank/DDBJ whole genome shotgun (WGS) entry which is preliminary data.</text>
</comment>
<keyword evidence="9 15" id="KW-0862">Zinc</keyword>
<comment type="subcellular location">
    <subcellularLocation>
        <location evidence="2 15">Nucleus</location>
    </subcellularLocation>
</comment>
<dbReference type="GO" id="GO:0008270">
    <property type="term" value="F:zinc ion binding"/>
    <property type="evidence" value="ECO:0007669"/>
    <property type="project" value="UniProtKB-KW"/>
</dbReference>
<evidence type="ECO:0000259" key="18">
    <source>
        <dbReference type="PROSITE" id="PS50089"/>
    </source>
</evidence>
<accession>A0A2P8A880</accession>
<reference evidence="19 20" key="1">
    <citation type="submission" date="2017-05" db="EMBL/GenBank/DDBJ databases">
        <title>Draft genome sequence of Elsinoe australis.</title>
        <authorList>
            <person name="Cheng Q."/>
        </authorList>
    </citation>
    <scope>NUCLEOTIDE SEQUENCE [LARGE SCALE GENOMIC DNA]</scope>
    <source>
        <strain evidence="19 20">NL1</strain>
    </source>
</reference>
<dbReference type="GO" id="GO:0033503">
    <property type="term" value="C:HULC complex"/>
    <property type="evidence" value="ECO:0007669"/>
    <property type="project" value="TreeGrafter"/>
</dbReference>
<dbReference type="InterPro" id="IPR001841">
    <property type="entry name" value="Znf_RING"/>
</dbReference>
<evidence type="ECO:0000256" key="6">
    <source>
        <dbReference type="ARBA" id="ARBA00022723"/>
    </source>
</evidence>
<feature type="region of interest" description="Disordered" evidence="17">
    <location>
        <begin position="1"/>
        <end position="42"/>
    </location>
</feature>
<keyword evidence="11 15" id="KW-0175">Coiled coil</keyword>
<keyword evidence="7 14" id="KW-0863">Zinc-finger</keyword>
<evidence type="ECO:0000256" key="8">
    <source>
        <dbReference type="ARBA" id="ARBA00022786"/>
    </source>
</evidence>
<dbReference type="PROSITE" id="PS00518">
    <property type="entry name" value="ZF_RING_1"/>
    <property type="match status" value="1"/>
</dbReference>
<keyword evidence="5 15" id="KW-0808">Transferase</keyword>
<keyword evidence="10 15" id="KW-0156">Chromatin regulator</keyword>
<dbReference type="Gene3D" id="3.30.40.10">
    <property type="entry name" value="Zinc/RING finger domain, C3HC4 (zinc finger)"/>
    <property type="match status" value="1"/>
</dbReference>
<dbReference type="InterPro" id="IPR058643">
    <property type="entry name" value="BRE1-like_CC"/>
</dbReference>
<dbReference type="GO" id="GO:0016567">
    <property type="term" value="P:protein ubiquitination"/>
    <property type="evidence" value="ECO:0007669"/>
    <property type="project" value="UniProtKB-UniRule"/>
</dbReference>
<protein>
    <recommendedName>
        <fullName evidence="15">E3 ubiquitin protein ligase</fullName>
        <ecNumber evidence="15">2.3.2.27</ecNumber>
    </recommendedName>
</protein>
<evidence type="ECO:0000256" key="14">
    <source>
        <dbReference type="PROSITE-ProRule" id="PRU00175"/>
    </source>
</evidence>
<feature type="region of interest" description="Disordered" evidence="17">
    <location>
        <begin position="218"/>
        <end position="255"/>
    </location>
</feature>
<evidence type="ECO:0000256" key="1">
    <source>
        <dbReference type="ARBA" id="ARBA00000900"/>
    </source>
</evidence>
<dbReference type="SUPFAM" id="SSF57850">
    <property type="entry name" value="RING/U-box"/>
    <property type="match status" value="1"/>
</dbReference>
<dbReference type="Proteomes" id="UP000243723">
    <property type="component" value="Unassembled WGS sequence"/>
</dbReference>
<dbReference type="InterPro" id="IPR013083">
    <property type="entry name" value="Znf_RING/FYVE/PHD"/>
</dbReference>
<feature type="compositionally biased region" description="Basic and acidic residues" evidence="17">
    <location>
        <begin position="337"/>
        <end position="352"/>
    </location>
</feature>
<feature type="compositionally biased region" description="Basic and acidic residues" evidence="17">
    <location>
        <begin position="1"/>
        <end position="15"/>
    </location>
</feature>
<evidence type="ECO:0000256" key="15">
    <source>
        <dbReference type="RuleBase" id="RU365038"/>
    </source>
</evidence>
<evidence type="ECO:0000256" key="11">
    <source>
        <dbReference type="ARBA" id="ARBA00023054"/>
    </source>
</evidence>
<dbReference type="UniPathway" id="UPA00143"/>
<sequence length="707" mass="79420">MEDRKRAIVADHDDAGPPSKRQATAANGASRMDADKEKDVENYQKDAILRQMKEYKRTCKDLESEVKDLSRRTTYHDDHIRLIDAWFSQLLDEIQVVVNGTPPVANDAEQFQSSLLTESNPAFEEHLGSRSSKIRDVIKDIYGRIPQTSPEVKELQERMSALLAAEKAHLMELQRVTAEKESLSDRLESASYRYLVAEKKLDRAKSAAVQKLEQQAVLKRDDDTTKPSKDQPIKDEKADTNGVVDPASASAAESGRREAVAAAEKRKLQVEQLEAENKRLMEDLTAAKTKAATVTDDDYAKTGLFTIAKSQMEDMITRLNDLKATNTQLQEDIKKLQAERTNSRSQMEEESRSAINENESQLARSETDLSRIRNLRDELQAELNVLKSTQANSSAAIEASTELANARDLRIQALESEVERFRLQVGEKQPSPDADLDNLGIEELRTQLRSVKQQHQLLSNEMPSMESAWRKSSGLASKKVSDQTAVEEMISRSNAEKAKAEQKYFASMKTLDSRQNEIRLLKMQNQKTSEIVSQLKDAEQATRLLAVGLEKQVADAKEGLSRLEGQNRNLQQKISEGDVSLQTAKTEVSELKKVLQTKDETTHKASSERRKMEVELSECKAKLEESKKQVELLKKRSATGDGTAADDWRRMGICPVCNVNLRNTALKLCGHVFCNGCIQTLITNRSRKCPTCTRNFGNNDSMPVHLN</sequence>
<keyword evidence="6 15" id="KW-0479">Metal-binding</keyword>
<proteinExistence type="inferred from homology"/>
<keyword evidence="12 15" id="KW-0539">Nucleus</keyword>
<evidence type="ECO:0000256" key="9">
    <source>
        <dbReference type="ARBA" id="ARBA00022833"/>
    </source>
</evidence>
<feature type="compositionally biased region" description="Basic and acidic residues" evidence="17">
    <location>
        <begin position="218"/>
        <end position="239"/>
    </location>
</feature>
<dbReference type="CDD" id="cd16499">
    <property type="entry name" value="RING-HC_Bre1-like"/>
    <property type="match status" value="1"/>
</dbReference>
<dbReference type="Pfam" id="PF26095">
    <property type="entry name" value="CC_Bre1"/>
    <property type="match status" value="1"/>
</dbReference>
<evidence type="ECO:0000256" key="16">
    <source>
        <dbReference type="SAM" id="Coils"/>
    </source>
</evidence>
<dbReference type="PROSITE" id="PS50089">
    <property type="entry name" value="ZF_RING_2"/>
    <property type="match status" value="1"/>
</dbReference>
<evidence type="ECO:0000256" key="2">
    <source>
        <dbReference type="ARBA" id="ARBA00004123"/>
    </source>
</evidence>
<dbReference type="Pfam" id="PF13923">
    <property type="entry name" value="zf-C3HC4_2"/>
    <property type="match status" value="1"/>
</dbReference>
<feature type="coiled-coil region" evidence="16">
    <location>
        <begin position="45"/>
        <end position="72"/>
    </location>
</feature>
<organism evidence="19 20">
    <name type="scientific">Elsinoe australis</name>
    <dbReference type="NCBI Taxonomy" id="40998"/>
    <lineage>
        <taxon>Eukaryota</taxon>
        <taxon>Fungi</taxon>
        <taxon>Dikarya</taxon>
        <taxon>Ascomycota</taxon>
        <taxon>Pezizomycotina</taxon>
        <taxon>Dothideomycetes</taxon>
        <taxon>Dothideomycetidae</taxon>
        <taxon>Myriangiales</taxon>
        <taxon>Elsinoaceae</taxon>
        <taxon>Elsinoe</taxon>
    </lineage>
</organism>
<dbReference type="PANTHER" id="PTHR23163">
    <property type="entry name" value="RING FINGER PROTEIN-RELATED"/>
    <property type="match status" value="1"/>
</dbReference>
<evidence type="ECO:0000313" key="19">
    <source>
        <dbReference type="EMBL" id="PSK56667.1"/>
    </source>
</evidence>
<dbReference type="GO" id="GO:0006325">
    <property type="term" value="P:chromatin organization"/>
    <property type="evidence" value="ECO:0007669"/>
    <property type="project" value="UniProtKB-KW"/>
</dbReference>
<dbReference type="EMBL" id="NHZQ01000060">
    <property type="protein sequence ID" value="PSK56667.1"/>
    <property type="molecule type" value="Genomic_DNA"/>
</dbReference>
<evidence type="ECO:0000256" key="7">
    <source>
        <dbReference type="ARBA" id="ARBA00022771"/>
    </source>
</evidence>
<keyword evidence="8 15" id="KW-0833">Ubl conjugation pathway</keyword>
<feature type="coiled-coil region" evidence="16">
    <location>
        <begin position="546"/>
        <end position="636"/>
    </location>
</feature>
<feature type="region of interest" description="Disordered" evidence="17">
    <location>
        <begin position="337"/>
        <end position="365"/>
    </location>
</feature>
<dbReference type="InterPro" id="IPR017907">
    <property type="entry name" value="Znf_RING_CS"/>
</dbReference>
<dbReference type="EC" id="2.3.2.27" evidence="15"/>
<evidence type="ECO:0000313" key="20">
    <source>
        <dbReference type="Proteomes" id="UP000243723"/>
    </source>
</evidence>
<feature type="compositionally biased region" description="Basic and acidic residues" evidence="17">
    <location>
        <begin position="32"/>
        <end position="42"/>
    </location>
</feature>
<evidence type="ECO:0000256" key="10">
    <source>
        <dbReference type="ARBA" id="ARBA00022853"/>
    </source>
</evidence>
<dbReference type="OrthoDB" id="654191at2759"/>
<dbReference type="AlphaFoldDB" id="A0A2P8A880"/>
<feature type="compositionally biased region" description="Polar residues" evidence="17">
    <location>
        <begin position="353"/>
        <end position="364"/>
    </location>
</feature>
<evidence type="ECO:0000256" key="17">
    <source>
        <dbReference type="SAM" id="MobiDB-lite"/>
    </source>
</evidence>
<dbReference type="SMART" id="SM00184">
    <property type="entry name" value="RING"/>
    <property type="match status" value="1"/>
</dbReference>
<dbReference type="Pfam" id="PF08647">
    <property type="entry name" value="BRE1"/>
    <property type="match status" value="1"/>
</dbReference>
<evidence type="ECO:0000256" key="3">
    <source>
        <dbReference type="ARBA" id="ARBA00004906"/>
    </source>
</evidence>
<comment type="pathway">
    <text evidence="3 15">Protein modification; protein ubiquitination.</text>
</comment>
<comment type="function">
    <text evidence="13">E3 ubiquitin-protein ligase that mediates monoubiquitination of histone H2B to form H2BK123ub1. H2BK123ub1 gives a specific tag for epigenetic transcriptional activation and is also a prerequisite for H3K4me and H3K79me formation.</text>
</comment>
<name>A0A2P8A880_9PEZI</name>